<feature type="transmembrane region" description="Helical" evidence="2">
    <location>
        <begin position="623"/>
        <end position="643"/>
    </location>
</feature>
<evidence type="ECO:0000256" key="1">
    <source>
        <dbReference type="SAM" id="MobiDB-lite"/>
    </source>
</evidence>
<dbReference type="AlphaFoldDB" id="A0A6A6T2Y7"/>
<feature type="region of interest" description="Disordered" evidence="1">
    <location>
        <begin position="18"/>
        <end position="57"/>
    </location>
</feature>
<evidence type="ECO:0000313" key="3">
    <source>
        <dbReference type="EMBL" id="KAF2653263.1"/>
    </source>
</evidence>
<reference evidence="3" key="1">
    <citation type="journal article" date="2020" name="Stud. Mycol.">
        <title>101 Dothideomycetes genomes: a test case for predicting lifestyles and emergence of pathogens.</title>
        <authorList>
            <person name="Haridas S."/>
            <person name="Albert R."/>
            <person name="Binder M."/>
            <person name="Bloem J."/>
            <person name="Labutti K."/>
            <person name="Salamov A."/>
            <person name="Andreopoulos B."/>
            <person name="Baker S."/>
            <person name="Barry K."/>
            <person name="Bills G."/>
            <person name="Bluhm B."/>
            <person name="Cannon C."/>
            <person name="Castanera R."/>
            <person name="Culley D."/>
            <person name="Daum C."/>
            <person name="Ezra D."/>
            <person name="Gonzalez J."/>
            <person name="Henrissat B."/>
            <person name="Kuo A."/>
            <person name="Liang C."/>
            <person name="Lipzen A."/>
            <person name="Lutzoni F."/>
            <person name="Magnuson J."/>
            <person name="Mondo S."/>
            <person name="Nolan M."/>
            <person name="Ohm R."/>
            <person name="Pangilinan J."/>
            <person name="Park H.-J."/>
            <person name="Ramirez L."/>
            <person name="Alfaro M."/>
            <person name="Sun H."/>
            <person name="Tritt A."/>
            <person name="Yoshinaga Y."/>
            <person name="Zwiers L.-H."/>
            <person name="Turgeon B."/>
            <person name="Goodwin S."/>
            <person name="Spatafora J."/>
            <person name="Crous P."/>
            <person name="Grigoriev I."/>
        </authorList>
    </citation>
    <scope>NUCLEOTIDE SEQUENCE</scope>
    <source>
        <strain evidence="3">CBS 122681</strain>
    </source>
</reference>
<name>A0A6A6T2Y7_9PLEO</name>
<sequence length="724" mass="78196">MDKPLSLHPQPYTQCGTFPHSVELPSQPNATSSLLDPRDDDAAKHPQVFTGYNDGDVRSFGADNAGFGDEESKSSEVGTGERLSPQGCVWEVIGVILCGCFLALGICVAALKNKPEGVWSDRVIQATRIAPSIWPIIFSGVLGNGIRALADWQVERGVPLLSLEQLFGSLTMGGTIITAFRWSMLNISSAALIALWTFNPLGSQASFRGIHLTPRAGSSLGNISTYDAKFSTQLLLSKYAGASTHMEPTIRALYSSTLYDLVSSIQYVEPTNSTTKDIVANLGGDNSAGIQAATDTWGNVRIPSLIYSNEYNPTNPHEWIHMPWDKKVLNYSSLLGDRVEGVDRAFTGNTTFTITSSFQQFNCSPWYHLNTTGSVSSGQRLNDSDADIWLLRNTGSNYQELVTAYPTPMIPRTLFITLRSDNMTATPNVREMVFGSAYTGKSRESGLSTVSITTCALRTSYVDANVTCASKGVLGKALCGVGALRATPLPPEPLGETVLNYSTHASNSFTDLVGLLDDNQKGSGQSSLVEYYLFDPLSAFTTSSGPSLGYVDVGSLDIELFERRFSLMWNTLWKIAWATESATGGKMTAQETIQGEIINILANTTSNVTYSVPATYAIDKPWLITYFISVSVMLTISVFALVLRSRCRAPAILGYVSSLVRDSTYFDDCGIDGKSTEGGAEWSKRLGKLRVMVADVGGEADGPGKIAFAPVGIGKRVVKEGVYL</sequence>
<evidence type="ECO:0000256" key="2">
    <source>
        <dbReference type="SAM" id="Phobius"/>
    </source>
</evidence>
<dbReference type="OrthoDB" id="3726939at2759"/>
<keyword evidence="2" id="KW-0812">Transmembrane</keyword>
<proteinExistence type="predicted"/>
<gene>
    <name evidence="3" type="ORF">K491DRAFT_680660</name>
</gene>
<organism evidence="3 4">
    <name type="scientific">Lophiostoma macrostomum CBS 122681</name>
    <dbReference type="NCBI Taxonomy" id="1314788"/>
    <lineage>
        <taxon>Eukaryota</taxon>
        <taxon>Fungi</taxon>
        <taxon>Dikarya</taxon>
        <taxon>Ascomycota</taxon>
        <taxon>Pezizomycotina</taxon>
        <taxon>Dothideomycetes</taxon>
        <taxon>Pleosporomycetidae</taxon>
        <taxon>Pleosporales</taxon>
        <taxon>Lophiostomataceae</taxon>
        <taxon>Lophiostoma</taxon>
    </lineage>
</organism>
<dbReference type="Proteomes" id="UP000799324">
    <property type="component" value="Unassembled WGS sequence"/>
</dbReference>
<keyword evidence="4" id="KW-1185">Reference proteome</keyword>
<feature type="compositionally biased region" description="Polar residues" evidence="1">
    <location>
        <begin position="24"/>
        <end position="34"/>
    </location>
</feature>
<keyword evidence="2" id="KW-0472">Membrane</keyword>
<feature type="region of interest" description="Disordered" evidence="1">
    <location>
        <begin position="63"/>
        <end position="82"/>
    </location>
</feature>
<accession>A0A6A6T2Y7</accession>
<evidence type="ECO:0000313" key="4">
    <source>
        <dbReference type="Proteomes" id="UP000799324"/>
    </source>
</evidence>
<dbReference type="EMBL" id="MU004384">
    <property type="protein sequence ID" value="KAF2653263.1"/>
    <property type="molecule type" value="Genomic_DNA"/>
</dbReference>
<keyword evidence="2" id="KW-1133">Transmembrane helix</keyword>
<protein>
    <submittedName>
        <fullName evidence="3">Uncharacterized protein</fullName>
    </submittedName>
</protein>